<feature type="binding site" evidence="10">
    <location>
        <position position="189"/>
    </location>
    <ligand>
        <name>UDP-N-acetyl-alpha-D-muramoyl-L-alanyl-D-glutamate</name>
        <dbReference type="ChEBI" id="CHEBI:83900"/>
    </ligand>
</feature>
<dbReference type="InterPro" id="IPR036565">
    <property type="entry name" value="Mur-like_cat_sf"/>
</dbReference>
<feature type="binding site" evidence="10">
    <location>
        <position position="27"/>
    </location>
    <ligand>
        <name>UDP-N-acetyl-alpha-D-muramoyl-L-alanyl-D-glutamate</name>
        <dbReference type="ChEBI" id="CHEBI:83900"/>
    </ligand>
</feature>
<dbReference type="InterPro" id="IPR004101">
    <property type="entry name" value="Mur_ligase_C"/>
</dbReference>
<comment type="caution">
    <text evidence="15">The sequence shown here is derived from an EMBL/GenBank/DDBJ whole genome shotgun (WGS) entry which is preliminary data.</text>
</comment>
<organism evidence="15 16">
    <name type="scientific">Entomospira nematocerorum</name>
    <dbReference type="NCBI Taxonomy" id="2719987"/>
    <lineage>
        <taxon>Bacteria</taxon>
        <taxon>Pseudomonadati</taxon>
        <taxon>Spirochaetota</taxon>
        <taxon>Spirochaetia</taxon>
        <taxon>Spirochaetales</taxon>
        <taxon>Spirochaetaceae</taxon>
        <taxon>Entomospira</taxon>
    </lineage>
</organism>
<comment type="pathway">
    <text evidence="10 11">Cell wall biogenesis; peptidoglycan biosynthesis.</text>
</comment>
<comment type="function">
    <text evidence="10">Catalyzes the addition of an amino acid to the nucleotide precursor UDP-N-acetylmuramoyl-L-alanyl-D-glutamate (UMAG) in the biosynthesis of bacterial cell-wall peptidoglycan.</text>
</comment>
<keyword evidence="16" id="KW-1185">Reference proteome</keyword>
<dbReference type="Pfam" id="PF01225">
    <property type="entry name" value="Mur_ligase"/>
    <property type="match status" value="1"/>
</dbReference>
<dbReference type="GO" id="GO:0009252">
    <property type="term" value="P:peptidoglycan biosynthetic process"/>
    <property type="evidence" value="ECO:0007669"/>
    <property type="project" value="UniProtKB-UniRule"/>
</dbReference>
<keyword evidence="10" id="KW-0963">Cytoplasm</keyword>
<evidence type="ECO:0000313" key="15">
    <source>
        <dbReference type="EMBL" id="NIZ46424.1"/>
    </source>
</evidence>
<dbReference type="GO" id="GO:0008360">
    <property type="term" value="P:regulation of cell shape"/>
    <property type="evidence" value="ECO:0007669"/>
    <property type="project" value="UniProtKB-KW"/>
</dbReference>
<keyword evidence="10" id="KW-0460">Magnesium</keyword>
<feature type="binding site" evidence="10">
    <location>
        <begin position="152"/>
        <end position="153"/>
    </location>
    <ligand>
        <name>UDP-N-acetyl-alpha-D-muramoyl-L-alanyl-D-glutamate</name>
        <dbReference type="ChEBI" id="CHEBI:83900"/>
    </ligand>
</feature>
<evidence type="ECO:0000256" key="1">
    <source>
        <dbReference type="ARBA" id="ARBA00005898"/>
    </source>
</evidence>
<proteinExistence type="inferred from homology"/>
<evidence type="ECO:0000259" key="13">
    <source>
        <dbReference type="Pfam" id="PF02875"/>
    </source>
</evidence>
<dbReference type="Pfam" id="PF02875">
    <property type="entry name" value="Mur_ligase_C"/>
    <property type="match status" value="1"/>
</dbReference>
<gene>
    <name evidence="10" type="primary">murE</name>
    <name evidence="15" type="ORF">HCT46_00580</name>
</gene>
<dbReference type="GO" id="GO:0016881">
    <property type="term" value="F:acid-amino acid ligase activity"/>
    <property type="evidence" value="ECO:0007669"/>
    <property type="project" value="UniProtKB-UniRule"/>
</dbReference>
<sequence>MILERNVASITQDEVRSWNIHKIIFDSRDAQPGVLFCALTGLHVDGHDFIGIAKENGVKHFLISNREFAVNDDAVYIICDNTRTMMAKIAALYYDFPSQKLKVIGVTGTDGKSTTAQLIMQLLELSGHRCGLLSTVNIKTGAVIEENNLRQSTPEAPQIEEALYTMLQNGMDYAVVESTSHGLSELTGRLSYIQFTAGVFTNVTIEHLEFHKTVEQYRLDKANLFRKVAANKGISIINASSEHYELYHSAAQGSSCIVSYGKNHESDLWAEAIQSTDNGFQFNLTTKESCYPVELPLTGQFNIENTLAAILTVSKLTGMNVCDMALYTASLRAPAGRMIVVQQRPFRVIVDYAHTPGAFEQLLPHMKEITRGKVIVMFGSGGERNLEKRSIQGSIADIYADVVILTNEDPRLEDEMRILNDIAAGVTQKELGKNLFIIPDRDHAIGYAVSLCNHGDTLLLLGKGHEQSIIGPEGKITWDEVTCVNKHLSNSGVSCNE</sequence>
<evidence type="ECO:0000256" key="10">
    <source>
        <dbReference type="HAMAP-Rule" id="MF_00208"/>
    </source>
</evidence>
<dbReference type="GO" id="GO:0005737">
    <property type="term" value="C:cytoplasm"/>
    <property type="evidence" value="ECO:0007669"/>
    <property type="project" value="UniProtKB-SubCell"/>
</dbReference>
<evidence type="ECO:0000256" key="11">
    <source>
        <dbReference type="RuleBase" id="RU004135"/>
    </source>
</evidence>
<evidence type="ECO:0000256" key="2">
    <source>
        <dbReference type="ARBA" id="ARBA00022598"/>
    </source>
</evidence>
<dbReference type="EC" id="6.3.2.-" evidence="10"/>
<keyword evidence="4 10" id="KW-0547">Nucleotide-binding</keyword>
<feature type="domain" description="Mur ligase central" evidence="14">
    <location>
        <begin position="106"/>
        <end position="312"/>
    </location>
</feature>
<dbReference type="NCBIfam" id="NF001126">
    <property type="entry name" value="PRK00139.1-4"/>
    <property type="match status" value="1"/>
</dbReference>
<keyword evidence="8 10" id="KW-0131">Cell cycle</keyword>
<evidence type="ECO:0000259" key="12">
    <source>
        <dbReference type="Pfam" id="PF01225"/>
    </source>
</evidence>
<feature type="modified residue" description="N6-carboxylysine" evidence="10">
    <location>
        <position position="221"/>
    </location>
</feature>
<dbReference type="EMBL" id="JAATLK010000001">
    <property type="protein sequence ID" value="NIZ46424.1"/>
    <property type="molecule type" value="Genomic_DNA"/>
</dbReference>
<dbReference type="SUPFAM" id="SSF53623">
    <property type="entry name" value="MurD-like peptide ligases, catalytic domain"/>
    <property type="match status" value="1"/>
</dbReference>
<evidence type="ECO:0000256" key="3">
    <source>
        <dbReference type="ARBA" id="ARBA00022618"/>
    </source>
</evidence>
<comment type="similarity">
    <text evidence="1 10">Belongs to the MurCDEF family. MurE subfamily.</text>
</comment>
<dbReference type="GO" id="GO:0071555">
    <property type="term" value="P:cell wall organization"/>
    <property type="evidence" value="ECO:0007669"/>
    <property type="project" value="UniProtKB-KW"/>
</dbReference>
<evidence type="ECO:0000256" key="8">
    <source>
        <dbReference type="ARBA" id="ARBA00023306"/>
    </source>
</evidence>
<dbReference type="PANTHER" id="PTHR23135">
    <property type="entry name" value="MUR LIGASE FAMILY MEMBER"/>
    <property type="match status" value="1"/>
</dbReference>
<dbReference type="InterPro" id="IPR013221">
    <property type="entry name" value="Mur_ligase_cen"/>
</dbReference>
<dbReference type="GO" id="GO:0000287">
    <property type="term" value="F:magnesium ion binding"/>
    <property type="evidence" value="ECO:0007669"/>
    <property type="project" value="UniProtKB-UniRule"/>
</dbReference>
<dbReference type="Gene3D" id="3.90.190.20">
    <property type="entry name" value="Mur ligase, C-terminal domain"/>
    <property type="match status" value="1"/>
</dbReference>
<keyword evidence="5 10" id="KW-0067">ATP-binding</keyword>
<dbReference type="SUPFAM" id="SSF53244">
    <property type="entry name" value="MurD-like peptide ligases, peptide-binding domain"/>
    <property type="match status" value="1"/>
</dbReference>
<evidence type="ECO:0000256" key="7">
    <source>
        <dbReference type="ARBA" id="ARBA00022984"/>
    </source>
</evidence>
<dbReference type="SUPFAM" id="SSF63418">
    <property type="entry name" value="MurE/MurF N-terminal domain"/>
    <property type="match status" value="1"/>
</dbReference>
<keyword evidence="2 10" id="KW-0436">Ligase</keyword>
<dbReference type="Proteomes" id="UP000752013">
    <property type="component" value="Unassembled WGS sequence"/>
</dbReference>
<evidence type="ECO:0000259" key="14">
    <source>
        <dbReference type="Pfam" id="PF08245"/>
    </source>
</evidence>
<evidence type="ECO:0000256" key="9">
    <source>
        <dbReference type="ARBA" id="ARBA00023316"/>
    </source>
</evidence>
<dbReference type="HAMAP" id="MF_00208">
    <property type="entry name" value="MurE"/>
    <property type="match status" value="1"/>
</dbReference>
<comment type="PTM">
    <text evidence="10">Carboxylation is probably crucial for Mg(2+) binding and, consequently, for the gamma-phosphate positioning of ATP.</text>
</comment>
<reference evidence="15" key="1">
    <citation type="submission" date="2020-03" db="EMBL/GenBank/DDBJ databases">
        <title>Spirochaetal bacteria isolated from arthropods constitute a novel genus Entomospira genus novum within the order Spirochaetales.</title>
        <authorList>
            <person name="Grana-Miraglia L."/>
            <person name="Sikutova S."/>
            <person name="Fingerle V."/>
            <person name="Sing A."/>
            <person name="Castillo-Ramirez S."/>
            <person name="Margos G."/>
            <person name="Rudolf I."/>
        </authorList>
    </citation>
    <scope>NUCLEOTIDE SEQUENCE</scope>
    <source>
        <strain evidence="15">BR208</strain>
    </source>
</reference>
<evidence type="ECO:0000256" key="4">
    <source>
        <dbReference type="ARBA" id="ARBA00022741"/>
    </source>
</evidence>
<feature type="domain" description="Mur ligase N-terminal catalytic" evidence="12">
    <location>
        <begin position="20"/>
        <end position="94"/>
    </location>
</feature>
<dbReference type="NCBIfam" id="TIGR01085">
    <property type="entry name" value="murE"/>
    <property type="match status" value="1"/>
</dbReference>
<keyword evidence="9 10" id="KW-0961">Cell wall biogenesis/degradation</keyword>
<keyword evidence="7 10" id="KW-0573">Peptidoglycan synthesis</keyword>
<feature type="binding site" evidence="10">
    <location>
        <position position="179"/>
    </location>
    <ligand>
        <name>UDP-N-acetyl-alpha-D-muramoyl-L-alanyl-D-glutamate</name>
        <dbReference type="ChEBI" id="CHEBI:83900"/>
    </ligand>
</feature>
<dbReference type="AlphaFoldDB" id="A0A968GAV9"/>
<comment type="caution">
    <text evidence="10">Lacks conserved residue(s) required for the propagation of feature annotation.</text>
</comment>
<dbReference type="InterPro" id="IPR000713">
    <property type="entry name" value="Mur_ligase_N"/>
</dbReference>
<protein>
    <recommendedName>
        <fullName evidence="10">UDP-N-acetylmuramyl-tripeptide synthetase</fullName>
        <ecNumber evidence="10">6.3.2.-</ecNumber>
    </recommendedName>
    <alternativeName>
        <fullName evidence="10">UDP-MurNAc-tripeptide synthetase</fullName>
    </alternativeName>
</protein>
<keyword evidence="6 10" id="KW-0133">Cell shape</keyword>
<dbReference type="GO" id="GO:0005524">
    <property type="term" value="F:ATP binding"/>
    <property type="evidence" value="ECO:0007669"/>
    <property type="project" value="UniProtKB-UniRule"/>
</dbReference>
<accession>A0A968GAV9</accession>
<name>A0A968GAV9_9SPIO</name>
<dbReference type="GO" id="GO:0051301">
    <property type="term" value="P:cell division"/>
    <property type="evidence" value="ECO:0007669"/>
    <property type="project" value="UniProtKB-KW"/>
</dbReference>
<evidence type="ECO:0000256" key="6">
    <source>
        <dbReference type="ARBA" id="ARBA00022960"/>
    </source>
</evidence>
<dbReference type="InterPro" id="IPR005761">
    <property type="entry name" value="UDP-N-AcMur-Glu-dNH2Pim_ligase"/>
</dbReference>
<dbReference type="RefSeq" id="WP_167702891.1">
    <property type="nucleotide sequence ID" value="NZ_CP118168.1"/>
</dbReference>
<keyword evidence="3 10" id="KW-0132">Cell division</keyword>
<dbReference type="Gene3D" id="3.40.1390.10">
    <property type="entry name" value="MurE/MurF, N-terminal domain"/>
    <property type="match status" value="1"/>
</dbReference>
<dbReference type="Pfam" id="PF08245">
    <property type="entry name" value="Mur_ligase_M"/>
    <property type="match status" value="1"/>
</dbReference>
<comment type="cofactor">
    <cofactor evidence="10">
        <name>Mg(2+)</name>
        <dbReference type="ChEBI" id="CHEBI:18420"/>
    </cofactor>
</comment>
<dbReference type="InterPro" id="IPR035911">
    <property type="entry name" value="MurE/MurF_N"/>
</dbReference>
<dbReference type="InterPro" id="IPR036615">
    <property type="entry name" value="Mur_ligase_C_dom_sf"/>
</dbReference>
<feature type="binding site" evidence="10">
    <location>
        <begin position="108"/>
        <end position="114"/>
    </location>
    <ligand>
        <name>ATP</name>
        <dbReference type="ChEBI" id="CHEBI:30616"/>
    </ligand>
</feature>
<dbReference type="PANTHER" id="PTHR23135:SF4">
    <property type="entry name" value="UDP-N-ACETYLMURAMOYL-L-ALANYL-D-GLUTAMATE--2,6-DIAMINOPIMELATE LIGASE MURE HOMOLOG, CHLOROPLASTIC"/>
    <property type="match status" value="1"/>
</dbReference>
<comment type="subcellular location">
    <subcellularLocation>
        <location evidence="10 11">Cytoplasm</location>
    </subcellularLocation>
</comment>
<evidence type="ECO:0000256" key="5">
    <source>
        <dbReference type="ARBA" id="ARBA00022840"/>
    </source>
</evidence>
<dbReference type="Gene3D" id="3.40.1190.10">
    <property type="entry name" value="Mur-like, catalytic domain"/>
    <property type="match status" value="1"/>
</dbReference>
<feature type="domain" description="Mur ligase C-terminal" evidence="13">
    <location>
        <begin position="336"/>
        <end position="464"/>
    </location>
</feature>
<evidence type="ECO:0000313" key="16">
    <source>
        <dbReference type="Proteomes" id="UP000752013"/>
    </source>
</evidence>